<dbReference type="InterPro" id="IPR010987">
    <property type="entry name" value="Glutathione-S-Trfase_C-like"/>
</dbReference>
<organism evidence="3 4">
    <name type="scientific">Vibrio campbellii</name>
    <dbReference type="NCBI Taxonomy" id="680"/>
    <lineage>
        <taxon>Bacteria</taxon>
        <taxon>Pseudomonadati</taxon>
        <taxon>Pseudomonadota</taxon>
        <taxon>Gammaproteobacteria</taxon>
        <taxon>Vibrionales</taxon>
        <taxon>Vibrionaceae</taxon>
        <taxon>Vibrio</taxon>
    </lineage>
</organism>
<dbReference type="InterPro" id="IPR036249">
    <property type="entry name" value="Thioredoxin-like_sf"/>
</dbReference>
<evidence type="ECO:0000259" key="2">
    <source>
        <dbReference type="PROSITE" id="PS50405"/>
    </source>
</evidence>
<dbReference type="SUPFAM" id="SSF47616">
    <property type="entry name" value="GST C-terminal domain-like"/>
    <property type="match status" value="1"/>
</dbReference>
<dbReference type="CDD" id="cd03196">
    <property type="entry name" value="GST_C_5"/>
    <property type="match status" value="1"/>
</dbReference>
<dbReference type="AlphaFoldDB" id="A0AAQ3B1S2"/>
<gene>
    <name evidence="3" type="ORF">PUN50_23480</name>
</gene>
<dbReference type="Gene3D" id="3.40.30.10">
    <property type="entry name" value="Glutaredoxin"/>
    <property type="match status" value="1"/>
</dbReference>
<evidence type="ECO:0000313" key="3">
    <source>
        <dbReference type="EMBL" id="WDG10336.1"/>
    </source>
</evidence>
<dbReference type="Gene3D" id="1.20.1050.10">
    <property type="match status" value="1"/>
</dbReference>
<evidence type="ECO:0000259" key="1">
    <source>
        <dbReference type="PROSITE" id="PS50404"/>
    </source>
</evidence>
<dbReference type="GO" id="GO:0005737">
    <property type="term" value="C:cytoplasm"/>
    <property type="evidence" value="ECO:0007669"/>
    <property type="project" value="TreeGrafter"/>
</dbReference>
<dbReference type="SFLD" id="SFLDS00019">
    <property type="entry name" value="Glutathione_Transferase_(cytos"/>
    <property type="match status" value="1"/>
</dbReference>
<protein>
    <submittedName>
        <fullName evidence="3">Glutathione S-transferase</fullName>
    </submittedName>
</protein>
<dbReference type="PANTHER" id="PTHR43968:SF6">
    <property type="entry name" value="GLUTATHIONE S-TRANSFERASE OMEGA"/>
    <property type="match status" value="1"/>
</dbReference>
<dbReference type="InterPro" id="IPR004045">
    <property type="entry name" value="Glutathione_S-Trfase_N"/>
</dbReference>
<dbReference type="SUPFAM" id="SSF52833">
    <property type="entry name" value="Thioredoxin-like"/>
    <property type="match status" value="1"/>
</dbReference>
<dbReference type="RefSeq" id="WP_274291434.1">
    <property type="nucleotide sequence ID" value="NZ_CP117989.1"/>
</dbReference>
<dbReference type="PROSITE" id="PS50405">
    <property type="entry name" value="GST_CTER"/>
    <property type="match status" value="1"/>
</dbReference>
<dbReference type="InterPro" id="IPR040079">
    <property type="entry name" value="Glutathione_S-Trfase"/>
</dbReference>
<dbReference type="PROSITE" id="PS50404">
    <property type="entry name" value="GST_NTER"/>
    <property type="match status" value="1"/>
</dbReference>
<accession>A0AAQ3B1S2</accession>
<dbReference type="Pfam" id="PF13410">
    <property type="entry name" value="GST_C_2"/>
    <property type="match status" value="1"/>
</dbReference>
<dbReference type="PANTHER" id="PTHR43968">
    <property type="match status" value="1"/>
</dbReference>
<dbReference type="InterPro" id="IPR050983">
    <property type="entry name" value="GST_Omega/HSP26"/>
</dbReference>
<dbReference type="Proteomes" id="UP001219537">
    <property type="component" value="Chromosome 2"/>
</dbReference>
<proteinExistence type="predicted"/>
<name>A0AAQ3B1S2_9VIBR</name>
<evidence type="ECO:0000313" key="4">
    <source>
        <dbReference type="Proteomes" id="UP001219537"/>
    </source>
</evidence>
<dbReference type="EMBL" id="CP117989">
    <property type="protein sequence ID" value="WDG10336.1"/>
    <property type="molecule type" value="Genomic_DNA"/>
</dbReference>
<dbReference type="InterPro" id="IPR036282">
    <property type="entry name" value="Glutathione-S-Trfase_C_sf"/>
</dbReference>
<sequence length="232" mass="26793">MALKSNNDAVPILYSLHNCPYAIRARLALFKAQQRVLMRSIKLDNKPLEMLEASPKGSVPVLVTSQSEQKDGSAPNQVLEESLDIMIWALGKNDPDNLLRSDNPDALPRMLEIIELFETQFIPAMNAFGCAKRYHEDNVTELRQVCEAELIKLESRLTEHAFLLSNQESLVDIAILPFIRKYARIDKQWFRQSPYPNLKAWLNGYIQSTQFSKVMKNYDLWLEERRDEFFGS</sequence>
<dbReference type="Pfam" id="PF13417">
    <property type="entry name" value="GST_N_3"/>
    <property type="match status" value="1"/>
</dbReference>
<feature type="domain" description="GST C-terminal" evidence="2">
    <location>
        <begin position="103"/>
        <end position="229"/>
    </location>
</feature>
<feature type="domain" description="GST N-terminal" evidence="1">
    <location>
        <begin position="9"/>
        <end position="97"/>
    </location>
</feature>
<reference evidence="3" key="1">
    <citation type="submission" date="2023-02" db="EMBL/GenBank/DDBJ databases">
        <title>Isolation, identification, and genome analysis of Vibrio campbellii in the Penaeus vannamei larvae stage.</title>
        <authorList>
            <person name="Huang T."/>
            <person name="Zhang B."/>
        </authorList>
    </citation>
    <scope>NUCLEOTIDE SEQUENCE</scope>
    <source>
        <strain evidence="3">20220413_1</strain>
    </source>
</reference>